<dbReference type="AlphaFoldDB" id="A0A6G1F0Y1"/>
<evidence type="ECO:0000256" key="1">
    <source>
        <dbReference type="SAM" id="MobiDB-lite"/>
    </source>
</evidence>
<gene>
    <name evidence="2" type="ORF">E2562_033300</name>
</gene>
<proteinExistence type="predicted"/>
<evidence type="ECO:0000313" key="2">
    <source>
        <dbReference type="EMBL" id="KAF0930533.1"/>
    </source>
</evidence>
<dbReference type="EMBL" id="SPHZ02000002">
    <property type="protein sequence ID" value="KAF0930533.1"/>
    <property type="molecule type" value="Genomic_DNA"/>
</dbReference>
<evidence type="ECO:0000313" key="3">
    <source>
        <dbReference type="Proteomes" id="UP000479710"/>
    </source>
</evidence>
<name>A0A6G1F0Y1_9ORYZ</name>
<keyword evidence="3" id="KW-1185">Reference proteome</keyword>
<reference evidence="2 3" key="1">
    <citation type="submission" date="2019-11" db="EMBL/GenBank/DDBJ databases">
        <title>Whole genome sequence of Oryza granulata.</title>
        <authorList>
            <person name="Li W."/>
        </authorList>
    </citation>
    <scope>NUCLEOTIDE SEQUENCE [LARGE SCALE GENOMIC DNA]</scope>
    <source>
        <strain evidence="3">cv. Menghai</strain>
        <tissue evidence="2">Leaf</tissue>
    </source>
</reference>
<feature type="region of interest" description="Disordered" evidence="1">
    <location>
        <begin position="1"/>
        <end position="40"/>
    </location>
</feature>
<comment type="caution">
    <text evidence="2">The sequence shown here is derived from an EMBL/GenBank/DDBJ whole genome shotgun (WGS) entry which is preliminary data.</text>
</comment>
<sequence>MDPQRRGHACVRAASGHAGDAPTPGLHRGRRARPSHHRVRYAELAPGRRCAEPATGARLSCCSADPTPGCRASAGAPPPSPRRAGVVRSAAALPRDARSIAVLPGSAHSATALPAPPNSSGSSR</sequence>
<dbReference type="Proteomes" id="UP000479710">
    <property type="component" value="Unassembled WGS sequence"/>
</dbReference>
<organism evidence="2 3">
    <name type="scientific">Oryza meyeriana var. granulata</name>
    <dbReference type="NCBI Taxonomy" id="110450"/>
    <lineage>
        <taxon>Eukaryota</taxon>
        <taxon>Viridiplantae</taxon>
        <taxon>Streptophyta</taxon>
        <taxon>Embryophyta</taxon>
        <taxon>Tracheophyta</taxon>
        <taxon>Spermatophyta</taxon>
        <taxon>Magnoliopsida</taxon>
        <taxon>Liliopsida</taxon>
        <taxon>Poales</taxon>
        <taxon>Poaceae</taxon>
        <taxon>BOP clade</taxon>
        <taxon>Oryzoideae</taxon>
        <taxon>Oryzeae</taxon>
        <taxon>Oryzinae</taxon>
        <taxon>Oryza</taxon>
        <taxon>Oryza meyeriana</taxon>
    </lineage>
</organism>
<feature type="region of interest" description="Disordered" evidence="1">
    <location>
        <begin position="104"/>
        <end position="124"/>
    </location>
</feature>
<feature type="region of interest" description="Disordered" evidence="1">
    <location>
        <begin position="66"/>
        <end position="89"/>
    </location>
</feature>
<accession>A0A6G1F0Y1</accession>
<protein>
    <submittedName>
        <fullName evidence="2">Uncharacterized protein</fullName>
    </submittedName>
</protein>
<feature type="compositionally biased region" description="Basic residues" evidence="1">
    <location>
        <begin position="27"/>
        <end position="39"/>
    </location>
</feature>